<evidence type="ECO:0000313" key="3">
    <source>
        <dbReference type="Proteomes" id="UP000235145"/>
    </source>
</evidence>
<reference evidence="2 3" key="1">
    <citation type="journal article" date="2017" name="Nat. Commun.">
        <title>Genome assembly with in vitro proximity ligation data and whole-genome triplication in lettuce.</title>
        <authorList>
            <person name="Reyes-Chin-Wo S."/>
            <person name="Wang Z."/>
            <person name="Yang X."/>
            <person name="Kozik A."/>
            <person name="Arikit S."/>
            <person name="Song C."/>
            <person name="Xia L."/>
            <person name="Froenicke L."/>
            <person name="Lavelle D.O."/>
            <person name="Truco M.J."/>
            <person name="Xia R."/>
            <person name="Zhu S."/>
            <person name="Xu C."/>
            <person name="Xu H."/>
            <person name="Xu X."/>
            <person name="Cox K."/>
            <person name="Korf I."/>
            <person name="Meyers B.C."/>
            <person name="Michelmore R.W."/>
        </authorList>
    </citation>
    <scope>NUCLEOTIDE SEQUENCE [LARGE SCALE GENOMIC DNA]</scope>
    <source>
        <strain evidence="3">cv. Salinas</strain>
        <tissue evidence="2">Seedlings</tissue>
    </source>
</reference>
<dbReference type="AlphaFoldDB" id="A0A9R1V3A5"/>
<dbReference type="Proteomes" id="UP000235145">
    <property type="component" value="Unassembled WGS sequence"/>
</dbReference>
<evidence type="ECO:0008006" key="4">
    <source>
        <dbReference type="Google" id="ProtNLM"/>
    </source>
</evidence>
<sequence length="100" mass="11743">MFFFMVILMRLSTYVGLIVSLIHRNRVMFACFISPCTALNRHHTLGSIDYQVLLIPSHTNLYVVYVDHIILTRNNPEAIDRIIRSLSQTFSLQYMVHYHT</sequence>
<feature type="chain" id="PRO_5040391768" description="Reverse transcriptase Ty1/copia-type domain-containing protein" evidence="1">
    <location>
        <begin position="17"/>
        <end position="100"/>
    </location>
</feature>
<dbReference type="EMBL" id="NBSK02000007">
    <property type="protein sequence ID" value="KAJ0197505.1"/>
    <property type="molecule type" value="Genomic_DNA"/>
</dbReference>
<accession>A0A9R1V3A5</accession>
<comment type="caution">
    <text evidence="2">The sequence shown here is derived from an EMBL/GenBank/DDBJ whole genome shotgun (WGS) entry which is preliminary data.</text>
</comment>
<keyword evidence="1" id="KW-0732">Signal</keyword>
<evidence type="ECO:0000313" key="2">
    <source>
        <dbReference type="EMBL" id="KAJ0197505.1"/>
    </source>
</evidence>
<organism evidence="2 3">
    <name type="scientific">Lactuca sativa</name>
    <name type="common">Garden lettuce</name>
    <dbReference type="NCBI Taxonomy" id="4236"/>
    <lineage>
        <taxon>Eukaryota</taxon>
        <taxon>Viridiplantae</taxon>
        <taxon>Streptophyta</taxon>
        <taxon>Embryophyta</taxon>
        <taxon>Tracheophyta</taxon>
        <taxon>Spermatophyta</taxon>
        <taxon>Magnoliopsida</taxon>
        <taxon>eudicotyledons</taxon>
        <taxon>Gunneridae</taxon>
        <taxon>Pentapetalae</taxon>
        <taxon>asterids</taxon>
        <taxon>campanulids</taxon>
        <taxon>Asterales</taxon>
        <taxon>Asteraceae</taxon>
        <taxon>Cichorioideae</taxon>
        <taxon>Cichorieae</taxon>
        <taxon>Lactucinae</taxon>
        <taxon>Lactuca</taxon>
    </lineage>
</organism>
<feature type="signal peptide" evidence="1">
    <location>
        <begin position="1"/>
        <end position="16"/>
    </location>
</feature>
<proteinExistence type="predicted"/>
<evidence type="ECO:0000256" key="1">
    <source>
        <dbReference type="SAM" id="SignalP"/>
    </source>
</evidence>
<gene>
    <name evidence="2" type="ORF">LSAT_V11C700358880</name>
</gene>
<keyword evidence="3" id="KW-1185">Reference proteome</keyword>
<name>A0A9R1V3A5_LACSA</name>
<protein>
    <recommendedName>
        <fullName evidence="4">Reverse transcriptase Ty1/copia-type domain-containing protein</fullName>
    </recommendedName>
</protein>